<proteinExistence type="predicted"/>
<name>A0A0F9K3R3_9ZZZZ</name>
<dbReference type="EMBL" id="LAZR01008781">
    <property type="protein sequence ID" value="KKM76603.1"/>
    <property type="molecule type" value="Genomic_DNA"/>
</dbReference>
<comment type="caution">
    <text evidence="1">The sequence shown here is derived from an EMBL/GenBank/DDBJ whole genome shotgun (WGS) entry which is preliminary data.</text>
</comment>
<feature type="non-terminal residue" evidence="1">
    <location>
        <position position="1"/>
    </location>
</feature>
<protein>
    <recommendedName>
        <fullName evidence="2">Aldehyde dehydrogenase domain-containing protein</fullName>
    </recommendedName>
</protein>
<evidence type="ECO:0000313" key="1">
    <source>
        <dbReference type="EMBL" id="KKM76603.1"/>
    </source>
</evidence>
<reference evidence="1" key="1">
    <citation type="journal article" date="2015" name="Nature">
        <title>Complex archaea that bridge the gap between prokaryotes and eukaryotes.</title>
        <authorList>
            <person name="Spang A."/>
            <person name="Saw J.H."/>
            <person name="Jorgensen S.L."/>
            <person name="Zaremba-Niedzwiedzka K."/>
            <person name="Martijn J."/>
            <person name="Lind A.E."/>
            <person name="van Eijk R."/>
            <person name="Schleper C."/>
            <person name="Guy L."/>
            <person name="Ettema T.J."/>
        </authorList>
    </citation>
    <scope>NUCLEOTIDE SEQUENCE</scope>
</reference>
<organism evidence="1">
    <name type="scientific">marine sediment metagenome</name>
    <dbReference type="NCBI Taxonomy" id="412755"/>
    <lineage>
        <taxon>unclassified sequences</taxon>
        <taxon>metagenomes</taxon>
        <taxon>ecological metagenomes</taxon>
    </lineage>
</organism>
<evidence type="ECO:0008006" key="2">
    <source>
        <dbReference type="Google" id="ProtNLM"/>
    </source>
</evidence>
<dbReference type="AlphaFoldDB" id="A0A0F9K3R3"/>
<accession>A0A0F9K3R3</accession>
<sequence length="33" mass="3638">MPFAGRKQSGYGTGGIGYTMHDMTQKKMAVLKF</sequence>
<gene>
    <name evidence="1" type="ORF">LCGC14_1378530</name>
</gene>